<accession>A0A3Q9RRM1</accession>
<protein>
    <submittedName>
        <fullName evidence="2">Uncharacterized protein</fullName>
    </submittedName>
</protein>
<evidence type="ECO:0000313" key="2">
    <source>
        <dbReference type="EMBL" id="AZV45175.1"/>
    </source>
</evidence>
<organism evidence="2 3">
    <name type="scientific">Peribacillus asahii</name>
    <dbReference type="NCBI Taxonomy" id="228899"/>
    <lineage>
        <taxon>Bacteria</taxon>
        <taxon>Bacillati</taxon>
        <taxon>Bacillota</taxon>
        <taxon>Bacilli</taxon>
        <taxon>Bacillales</taxon>
        <taxon>Bacillaceae</taxon>
        <taxon>Peribacillus</taxon>
    </lineage>
</organism>
<evidence type="ECO:0000256" key="1">
    <source>
        <dbReference type="SAM" id="Coils"/>
    </source>
</evidence>
<gene>
    <name evidence="2" type="ORF">BAOM_4596</name>
</gene>
<proteinExistence type="predicted"/>
<sequence>MTIKFKKLEQFIEQKAAMEQVFNEMTDREEKAKEAYDTIVAEYEGTISRAAIEGKDLTAELDKLDEEISKAKAALERRAKERQIYSATRPLEKIKSEDVVESFNKEVIPAFRAKRFDDVLKRVLKAKSEYAEAVLDYKAAVREFEELRSEARSELSDHYYYKLSNVDLRTRPEVEKYFITQNDLFDLRGGNPLRSLQYVKTEELTND</sequence>
<name>A0A3Q9RRM1_9BACI</name>
<reference evidence="2 3" key="1">
    <citation type="submission" date="2018-01" db="EMBL/GenBank/DDBJ databases">
        <title>Bacillus asahii Genome sequencing and assembly.</title>
        <authorList>
            <person name="Jiang H."/>
            <person name="Feng Y."/>
            <person name="Zhao F."/>
            <person name="Lin X."/>
        </authorList>
    </citation>
    <scope>NUCLEOTIDE SEQUENCE [LARGE SCALE GENOMIC DNA]</scope>
    <source>
        <strain evidence="2 3">OM18</strain>
    </source>
</reference>
<dbReference type="Proteomes" id="UP000283095">
    <property type="component" value="Chromosome"/>
</dbReference>
<evidence type="ECO:0000313" key="3">
    <source>
        <dbReference type="Proteomes" id="UP000283095"/>
    </source>
</evidence>
<dbReference type="OrthoDB" id="2943166at2"/>
<dbReference type="EMBL" id="CP026095">
    <property type="protein sequence ID" value="AZV45175.1"/>
    <property type="molecule type" value="Genomic_DNA"/>
</dbReference>
<dbReference type="KEGG" id="pasa:BAOM_4596"/>
<keyword evidence="1" id="KW-0175">Coiled coil</keyword>
<dbReference type="RefSeq" id="WP_127762016.1">
    <property type="nucleotide sequence ID" value="NZ_CP026095.1"/>
</dbReference>
<dbReference type="AlphaFoldDB" id="A0A3Q9RRM1"/>
<feature type="coiled-coil region" evidence="1">
    <location>
        <begin position="8"/>
        <end position="81"/>
    </location>
</feature>